<keyword evidence="6" id="KW-0677">Repeat</keyword>
<dbReference type="AlphaFoldDB" id="A0A507D736"/>
<evidence type="ECO:0000256" key="11">
    <source>
        <dbReference type="SAM" id="MobiDB-lite"/>
    </source>
</evidence>
<feature type="domain" description="Pre-mRNA-splicing factor Syf1/CRNKL1-like C-terminal HAT-repeats" evidence="12">
    <location>
        <begin position="225"/>
        <end position="315"/>
    </location>
</feature>
<dbReference type="InterPro" id="IPR003107">
    <property type="entry name" value="HAT"/>
</dbReference>
<dbReference type="GO" id="GO:0071011">
    <property type="term" value="C:precatalytic spliceosome"/>
    <property type="evidence" value="ECO:0007669"/>
    <property type="project" value="TreeGrafter"/>
</dbReference>
<dbReference type="SMART" id="SM00386">
    <property type="entry name" value="HAT"/>
    <property type="match status" value="8"/>
</dbReference>
<dbReference type="Pfam" id="PF23233">
    <property type="entry name" value="HAT_Syf1_CNRKL1_N"/>
    <property type="match status" value="1"/>
</dbReference>
<feature type="region of interest" description="Disordered" evidence="11">
    <location>
        <begin position="378"/>
        <end position="404"/>
    </location>
</feature>
<dbReference type="SUPFAM" id="SSF48452">
    <property type="entry name" value="TPR-like"/>
    <property type="match status" value="1"/>
</dbReference>
<dbReference type="Proteomes" id="UP000320475">
    <property type="component" value="Unassembled WGS sequence"/>
</dbReference>
<evidence type="ECO:0000313" key="15">
    <source>
        <dbReference type="Proteomes" id="UP000320475"/>
    </source>
</evidence>
<evidence type="ECO:0000313" key="14">
    <source>
        <dbReference type="EMBL" id="TPX47313.1"/>
    </source>
</evidence>
<evidence type="ECO:0000256" key="3">
    <source>
        <dbReference type="ARBA" id="ARBA00011524"/>
    </source>
</evidence>
<dbReference type="InterPro" id="IPR019734">
    <property type="entry name" value="TPR_rpt"/>
</dbReference>
<gene>
    <name evidence="14" type="ORF">SeLEV6574_g02721</name>
</gene>
<evidence type="ECO:0000256" key="4">
    <source>
        <dbReference type="ARBA" id="ARBA00022664"/>
    </source>
</evidence>
<dbReference type="GO" id="GO:0000974">
    <property type="term" value="C:Prp19 complex"/>
    <property type="evidence" value="ECO:0007669"/>
    <property type="project" value="TreeGrafter"/>
</dbReference>
<proteinExistence type="inferred from homology"/>
<evidence type="ECO:0000256" key="8">
    <source>
        <dbReference type="ARBA" id="ARBA00023242"/>
    </source>
</evidence>
<dbReference type="InterPro" id="IPR045075">
    <property type="entry name" value="Syf1-like"/>
</dbReference>
<dbReference type="InterPro" id="IPR055433">
    <property type="entry name" value="HAT_Syf1-like_N"/>
</dbReference>
<dbReference type="Pfam" id="PF23231">
    <property type="entry name" value="HAT_Syf1_CNRKL1_C"/>
    <property type="match status" value="1"/>
</dbReference>
<keyword evidence="7" id="KW-0508">mRNA splicing</keyword>
<evidence type="ECO:0000256" key="10">
    <source>
        <dbReference type="PROSITE-ProRule" id="PRU00339"/>
    </source>
</evidence>
<dbReference type="InterPro" id="IPR055430">
    <property type="entry name" value="HAT_Syf1_CNRKL1_C"/>
</dbReference>
<dbReference type="GO" id="GO:0071014">
    <property type="term" value="C:post-mRNA release spliceosomal complex"/>
    <property type="evidence" value="ECO:0007669"/>
    <property type="project" value="TreeGrafter"/>
</dbReference>
<dbReference type="EMBL" id="QEAM01000080">
    <property type="protein sequence ID" value="TPX47313.1"/>
    <property type="molecule type" value="Genomic_DNA"/>
</dbReference>
<dbReference type="GO" id="GO:0000245">
    <property type="term" value="P:spliceosomal complex assembly"/>
    <property type="evidence" value="ECO:0007669"/>
    <property type="project" value="TreeGrafter"/>
</dbReference>
<comment type="subcellular location">
    <subcellularLocation>
        <location evidence="1">Nucleus</location>
    </subcellularLocation>
</comment>
<evidence type="ECO:0000259" key="12">
    <source>
        <dbReference type="Pfam" id="PF23231"/>
    </source>
</evidence>
<keyword evidence="5" id="KW-0747">Spliceosome</keyword>
<keyword evidence="8" id="KW-0539">Nucleus</keyword>
<evidence type="ECO:0000256" key="2">
    <source>
        <dbReference type="ARBA" id="ARBA00008644"/>
    </source>
</evidence>
<dbReference type="FunFam" id="1.25.40.10:FF:000048">
    <property type="entry name" value="Cell cycle control protein"/>
    <property type="match status" value="1"/>
</dbReference>
<dbReference type="GO" id="GO:0071007">
    <property type="term" value="C:U2-type catalytic step 2 spliceosome"/>
    <property type="evidence" value="ECO:0007669"/>
    <property type="project" value="TreeGrafter"/>
</dbReference>
<feature type="compositionally biased region" description="Low complexity" evidence="11">
    <location>
        <begin position="383"/>
        <end position="398"/>
    </location>
</feature>
<comment type="similarity">
    <text evidence="2">Belongs to the crooked-neck family.</text>
</comment>
<protein>
    <recommendedName>
        <fullName evidence="16">Suppressor of forked domain-containing protein</fullName>
    </recommendedName>
</protein>
<keyword evidence="10" id="KW-0802">TPR repeat</keyword>
<comment type="function">
    <text evidence="9">Involved in pre-mRNA splicing and cell cycle progression. Required for the spliceosome assembly and initiation of the DNA replication.</text>
</comment>
<dbReference type="VEuPathDB" id="FungiDB:SeMB42_g04283"/>
<evidence type="ECO:0000256" key="5">
    <source>
        <dbReference type="ARBA" id="ARBA00022728"/>
    </source>
</evidence>
<comment type="subunit">
    <text evidence="3">Associated with the spliceosome.</text>
</comment>
<evidence type="ECO:0000256" key="9">
    <source>
        <dbReference type="ARBA" id="ARBA00037040"/>
    </source>
</evidence>
<evidence type="ECO:0000256" key="1">
    <source>
        <dbReference type="ARBA" id="ARBA00004123"/>
    </source>
</evidence>
<accession>A0A507D736</accession>
<feature type="domain" description="Pre-mRNA-splicing factor Syf1-like N-terminal HAT-repeats" evidence="13">
    <location>
        <begin position="63"/>
        <end position="208"/>
    </location>
</feature>
<organism evidence="14 15">
    <name type="scientific">Synchytrium endobioticum</name>
    <dbReference type="NCBI Taxonomy" id="286115"/>
    <lineage>
        <taxon>Eukaryota</taxon>
        <taxon>Fungi</taxon>
        <taxon>Fungi incertae sedis</taxon>
        <taxon>Chytridiomycota</taxon>
        <taxon>Chytridiomycota incertae sedis</taxon>
        <taxon>Chytridiomycetes</taxon>
        <taxon>Synchytriales</taxon>
        <taxon>Synchytriaceae</taxon>
        <taxon>Synchytrium</taxon>
    </lineage>
</organism>
<name>A0A507D736_9FUNG</name>
<evidence type="ECO:0000259" key="13">
    <source>
        <dbReference type="Pfam" id="PF23233"/>
    </source>
</evidence>
<dbReference type="VEuPathDB" id="FungiDB:SeMB42_g04284"/>
<feature type="repeat" description="TPR" evidence="10">
    <location>
        <begin position="75"/>
        <end position="108"/>
    </location>
</feature>
<evidence type="ECO:0008006" key="16">
    <source>
        <dbReference type="Google" id="ProtNLM"/>
    </source>
</evidence>
<sequence length="467" mass="54166">MASRNASKVKDKRPAPVQITAEQILREAKERTALPAGASTTAPRQKIVDKEELDEYKLSKRKQFEDAIRRTRTQVTLWIKYATWEESQLEYERARSVFERAIEVDPRNTNLWMKYAEMEMKLKNVNMARNIFDRAVALLPRVDQFWYKYTLMEETLENVAGARTVFERWMEWEPSEEAWMAYIKMERRYHEIEHARALHQRFVSVHPQPKNWIKWAKFEESLGAIEKARSIYEACIETLGEAFIDQNIYVSFAKFETRQKEMERARAIYKYALDKLPKEQQQNLYNVYTQFEKQFGAQDGIEGVVAAKRRAKYEEDLASNSKNYDVWFDYVKLEESHGDVTKIREVAGSQGPRAGQGGVPPVPQHGAAQGIHIRQGVAHGREAAGTPRRAGARAQDAGGRARDLSHALGRQPSELDDDEYLPQQQRKISASLSAARRRAFDLDGELYGRRRDRRRARLATRRLEAHG</sequence>
<dbReference type="PANTHER" id="PTHR11246:SF3">
    <property type="entry name" value="CROOKED NECK-LIKE PROTEIN 1"/>
    <property type="match status" value="1"/>
</dbReference>
<comment type="caution">
    <text evidence="14">The sequence shown here is derived from an EMBL/GenBank/DDBJ whole genome shotgun (WGS) entry which is preliminary data.</text>
</comment>
<keyword evidence="4" id="KW-0507">mRNA processing</keyword>
<dbReference type="InterPro" id="IPR011990">
    <property type="entry name" value="TPR-like_helical_dom_sf"/>
</dbReference>
<dbReference type="PANTHER" id="PTHR11246">
    <property type="entry name" value="PRE-MRNA SPLICING FACTOR"/>
    <property type="match status" value="1"/>
</dbReference>
<reference evidence="14 15" key="1">
    <citation type="journal article" date="2019" name="Sci. Rep.">
        <title>Comparative genomics of chytrid fungi reveal insights into the obligate biotrophic and pathogenic lifestyle of Synchytrium endobioticum.</title>
        <authorList>
            <person name="van de Vossenberg B.T.L.H."/>
            <person name="Warris S."/>
            <person name="Nguyen H.D.T."/>
            <person name="van Gent-Pelzer M.P.E."/>
            <person name="Joly D.L."/>
            <person name="van de Geest H.C."/>
            <person name="Bonants P.J.M."/>
            <person name="Smith D.S."/>
            <person name="Levesque C.A."/>
            <person name="van der Lee T.A.J."/>
        </authorList>
    </citation>
    <scope>NUCLEOTIDE SEQUENCE [LARGE SCALE GENOMIC DNA]</scope>
    <source>
        <strain evidence="14 15">LEV6574</strain>
    </source>
</reference>
<dbReference type="OrthoDB" id="541719at2759"/>
<evidence type="ECO:0000256" key="6">
    <source>
        <dbReference type="ARBA" id="ARBA00022737"/>
    </source>
</evidence>
<evidence type="ECO:0000256" key="7">
    <source>
        <dbReference type="ARBA" id="ARBA00023187"/>
    </source>
</evidence>
<dbReference type="Gene3D" id="1.25.40.10">
    <property type="entry name" value="Tetratricopeptide repeat domain"/>
    <property type="match status" value="2"/>
</dbReference>
<dbReference type="PROSITE" id="PS50005">
    <property type="entry name" value="TPR"/>
    <property type="match status" value="1"/>
</dbReference>